<keyword evidence="4" id="KW-1133">Transmembrane helix</keyword>
<protein>
    <recommendedName>
        <fullName evidence="6">Phosphatidylglycerol lysyltransferase C-terminal domain-containing protein</fullName>
    </recommendedName>
</protein>
<keyword evidence="8" id="KW-1185">Reference proteome</keyword>
<dbReference type="PANTHER" id="PTHR34697:SF2">
    <property type="entry name" value="PHOSPHATIDYLGLYCEROL LYSYLTRANSFERASE"/>
    <property type="match status" value="1"/>
</dbReference>
<evidence type="ECO:0000256" key="2">
    <source>
        <dbReference type="ARBA" id="ARBA00022475"/>
    </source>
</evidence>
<dbReference type="Proteomes" id="UP001500274">
    <property type="component" value="Unassembled WGS sequence"/>
</dbReference>
<gene>
    <name evidence="7" type="ORF">GCM10009862_10870</name>
</gene>
<evidence type="ECO:0000256" key="3">
    <source>
        <dbReference type="ARBA" id="ARBA00022692"/>
    </source>
</evidence>
<dbReference type="PANTHER" id="PTHR34697">
    <property type="entry name" value="PHOSPHATIDYLGLYCEROL LYSYLTRANSFERASE"/>
    <property type="match status" value="1"/>
</dbReference>
<evidence type="ECO:0000313" key="7">
    <source>
        <dbReference type="EMBL" id="GAA2573774.1"/>
    </source>
</evidence>
<keyword evidence="2" id="KW-1003">Cell membrane</keyword>
<proteinExistence type="predicted"/>
<reference evidence="7 8" key="1">
    <citation type="journal article" date="2019" name="Int. J. Syst. Evol. Microbiol.">
        <title>The Global Catalogue of Microorganisms (GCM) 10K type strain sequencing project: providing services to taxonomists for standard genome sequencing and annotation.</title>
        <authorList>
            <consortium name="The Broad Institute Genomics Platform"/>
            <consortium name="The Broad Institute Genome Sequencing Center for Infectious Disease"/>
            <person name="Wu L."/>
            <person name="Ma J."/>
        </authorList>
    </citation>
    <scope>NUCLEOTIDE SEQUENCE [LARGE SCALE GENOMIC DNA]</scope>
    <source>
        <strain evidence="7 8">JCM 16365</strain>
    </source>
</reference>
<name>A0ABN3PDB9_9MICO</name>
<keyword evidence="3" id="KW-0812">Transmembrane</keyword>
<dbReference type="EMBL" id="BAAARI010000007">
    <property type="protein sequence ID" value="GAA2573774.1"/>
    <property type="molecule type" value="Genomic_DNA"/>
</dbReference>
<evidence type="ECO:0000259" key="6">
    <source>
        <dbReference type="Pfam" id="PF09924"/>
    </source>
</evidence>
<dbReference type="InterPro" id="IPR051211">
    <property type="entry name" value="PG_lysyltransferase"/>
</dbReference>
<evidence type="ECO:0000256" key="4">
    <source>
        <dbReference type="ARBA" id="ARBA00022989"/>
    </source>
</evidence>
<sequence>MLAIAEDGRIEAITSWLPLYGPEGLRGYVLDVMRRRHEAFDGVMEFVIGAVVVQLKEEGLQTLSLSGAPLAYTAEAGAESDAVQRMLDLAGSLLEPGYGFRSLHSFKRKFQPDCSPVWLVVADSAALPATGLALVRCYLPQLTLRQAARMAATLDRDRTRG</sequence>
<evidence type="ECO:0000313" key="8">
    <source>
        <dbReference type="Proteomes" id="UP001500274"/>
    </source>
</evidence>
<comment type="caution">
    <text evidence="7">The sequence shown here is derived from an EMBL/GenBank/DDBJ whole genome shotgun (WGS) entry which is preliminary data.</text>
</comment>
<evidence type="ECO:0000256" key="5">
    <source>
        <dbReference type="ARBA" id="ARBA00023136"/>
    </source>
</evidence>
<organism evidence="7 8">
    <name type="scientific">Microbacterium binotii</name>
    <dbReference type="NCBI Taxonomy" id="462710"/>
    <lineage>
        <taxon>Bacteria</taxon>
        <taxon>Bacillati</taxon>
        <taxon>Actinomycetota</taxon>
        <taxon>Actinomycetes</taxon>
        <taxon>Micrococcales</taxon>
        <taxon>Microbacteriaceae</taxon>
        <taxon>Microbacterium</taxon>
    </lineage>
</organism>
<keyword evidence="5" id="KW-0472">Membrane</keyword>
<evidence type="ECO:0000256" key="1">
    <source>
        <dbReference type="ARBA" id="ARBA00004651"/>
    </source>
</evidence>
<comment type="subcellular location">
    <subcellularLocation>
        <location evidence="1">Cell membrane</location>
        <topology evidence="1">Multi-pass membrane protein</topology>
    </subcellularLocation>
</comment>
<dbReference type="RefSeq" id="WP_344227572.1">
    <property type="nucleotide sequence ID" value="NZ_BAAARI010000007.1"/>
</dbReference>
<feature type="domain" description="Phosphatidylglycerol lysyltransferase C-terminal" evidence="6">
    <location>
        <begin position="2"/>
        <end position="120"/>
    </location>
</feature>
<dbReference type="Pfam" id="PF09924">
    <property type="entry name" value="LPG_synthase_C"/>
    <property type="match status" value="1"/>
</dbReference>
<dbReference type="InterPro" id="IPR024320">
    <property type="entry name" value="LPG_synthase_C"/>
</dbReference>
<accession>A0ABN3PDB9</accession>